<feature type="transmembrane region" description="Helical" evidence="1">
    <location>
        <begin position="97"/>
        <end position="118"/>
    </location>
</feature>
<gene>
    <name evidence="2" type="ORF">G163CM_18200</name>
</gene>
<dbReference type="EMBL" id="CP087880">
    <property type="protein sequence ID" value="UGS41119.1"/>
    <property type="molecule type" value="Genomic_DNA"/>
</dbReference>
<keyword evidence="3" id="KW-1185">Reference proteome</keyword>
<sequence>MTGSAGDDTFVFHKGFGRDRITSGFDSNPSGGQNHLDLSLLGIGVVNFTSSVTIDGGAGNSTVITLVNPIDGNVITLEKTISRQHTPTKRNTLLKGVVATFMTLFLVVLSICLCWRLVKILNALMNRQNVYFFTGR</sequence>
<keyword evidence="1" id="KW-0472">Membrane</keyword>
<dbReference type="InterPro" id="IPR011049">
    <property type="entry name" value="Serralysin-like_metalloprot_C"/>
</dbReference>
<name>A0ABY3S4V8_9ENTR</name>
<accession>A0ABY3S4V8</accession>
<dbReference type="Proteomes" id="UP001199659">
    <property type="component" value="Chromosome"/>
</dbReference>
<reference evidence="2 3" key="1">
    <citation type="journal article" date="2022" name="Int. J. Syst. Evol. Microbiol.">
        <title>Pseudocitrobacter corydidari sp. nov., isolated from the Asian emerald cockroach Corydidarum magnifica.</title>
        <authorList>
            <person name="Guzman J."/>
            <person name="Poehlein A."/>
            <person name="Glaeser S.P."/>
            <person name="Schwengers O."/>
            <person name="Blom J."/>
            <person name="Hollensteiner J."/>
            <person name="Kampfer P."/>
            <person name="Vilcinskas A."/>
        </authorList>
    </citation>
    <scope>NUCLEOTIDE SEQUENCE [LARGE SCALE GENOMIC DNA]</scope>
    <source>
        <strain evidence="2">G163CM</strain>
    </source>
</reference>
<evidence type="ECO:0000313" key="3">
    <source>
        <dbReference type="Proteomes" id="UP001199659"/>
    </source>
</evidence>
<dbReference type="SUPFAM" id="SSF51120">
    <property type="entry name" value="beta-Roll"/>
    <property type="match status" value="1"/>
</dbReference>
<organism evidence="2 3">
    <name type="scientific">Pseudocitrobacter corydidari</name>
    <dbReference type="NCBI Taxonomy" id="2891570"/>
    <lineage>
        <taxon>Bacteria</taxon>
        <taxon>Pseudomonadati</taxon>
        <taxon>Pseudomonadota</taxon>
        <taxon>Gammaproteobacteria</taxon>
        <taxon>Enterobacterales</taxon>
        <taxon>Enterobacteriaceae</taxon>
        <taxon>Pseudocitrobacter</taxon>
    </lineage>
</organism>
<keyword evidence="1" id="KW-1133">Transmembrane helix</keyword>
<protein>
    <submittedName>
        <fullName evidence="2">Uncharacterized protein</fullName>
    </submittedName>
</protein>
<evidence type="ECO:0000313" key="2">
    <source>
        <dbReference type="EMBL" id="UGS41119.1"/>
    </source>
</evidence>
<evidence type="ECO:0000256" key="1">
    <source>
        <dbReference type="SAM" id="Phobius"/>
    </source>
</evidence>
<proteinExistence type="predicted"/>
<keyword evidence="1" id="KW-0812">Transmembrane</keyword>